<dbReference type="InterPro" id="IPR007621">
    <property type="entry name" value="TPM_dom"/>
</dbReference>
<keyword evidence="3" id="KW-1185">Reference proteome</keyword>
<evidence type="ECO:0000313" key="2">
    <source>
        <dbReference type="EMBL" id="AFK03283.1"/>
    </source>
</evidence>
<sequence>MLFSEVEKEKIIAAIKQAELNTSGEVKVHIEERCPAEDPLERAKQVFQYLHLDSTAQRNAVLFYLAHGDRKFAVLGDIGIDRVVPPNFWESTRDTLRLYFAQGDYSGGLQMGIKEAGFQLKKYFPYQKNDVNEISDDISTDQIP</sequence>
<gene>
    <name evidence="2" type="ordered locus">Emtol_2145</name>
</gene>
<accession>A0ABM5N1D5</accession>
<proteinExistence type="predicted"/>
<dbReference type="Gene3D" id="3.10.310.50">
    <property type="match status" value="1"/>
</dbReference>
<organism evidence="2 3">
    <name type="scientific">Emticicia oligotrophica (strain DSM 17448 / CIP 109782 / MTCC 6937 / GPTSA100-15)</name>
    <dbReference type="NCBI Taxonomy" id="929562"/>
    <lineage>
        <taxon>Bacteria</taxon>
        <taxon>Pseudomonadati</taxon>
        <taxon>Bacteroidota</taxon>
        <taxon>Cytophagia</taxon>
        <taxon>Cytophagales</taxon>
        <taxon>Leadbetterellaceae</taxon>
        <taxon>Emticicia</taxon>
    </lineage>
</organism>
<name>A0ABM5N1D5_EMTOG</name>
<dbReference type="Proteomes" id="UP000002875">
    <property type="component" value="Chromosome"/>
</dbReference>
<dbReference type="Pfam" id="PF04536">
    <property type="entry name" value="TPM_phosphatase"/>
    <property type="match status" value="1"/>
</dbReference>
<dbReference type="RefSeq" id="WP_015028981.1">
    <property type="nucleotide sequence ID" value="NC_018748.1"/>
</dbReference>
<evidence type="ECO:0000259" key="1">
    <source>
        <dbReference type="Pfam" id="PF04536"/>
    </source>
</evidence>
<feature type="domain" description="TPM" evidence="1">
    <location>
        <begin position="2"/>
        <end position="116"/>
    </location>
</feature>
<dbReference type="PANTHER" id="PTHR30373">
    <property type="entry name" value="UPF0603 PROTEIN YGCG"/>
    <property type="match status" value="1"/>
</dbReference>
<dbReference type="PANTHER" id="PTHR30373:SF8">
    <property type="entry name" value="BLL7265 PROTEIN"/>
    <property type="match status" value="1"/>
</dbReference>
<evidence type="ECO:0000313" key="3">
    <source>
        <dbReference type="Proteomes" id="UP000002875"/>
    </source>
</evidence>
<protein>
    <recommendedName>
        <fullName evidence="1">TPM domain-containing protein</fullName>
    </recommendedName>
</protein>
<reference evidence="2 3" key="1">
    <citation type="submission" date="2011-07" db="EMBL/GenBank/DDBJ databases">
        <title>The complete genome of chromosome of Emticicia oligotrophica DSM 17448.</title>
        <authorList>
            <consortium name="US DOE Joint Genome Institute (JGI-PGF)"/>
            <person name="Lucas S."/>
            <person name="Han J."/>
            <person name="Lapidus A."/>
            <person name="Bruce D."/>
            <person name="Goodwin L."/>
            <person name="Pitluck S."/>
            <person name="Peters L."/>
            <person name="Kyrpides N."/>
            <person name="Mavromatis K."/>
            <person name="Ivanova N."/>
            <person name="Ovchinnikova G."/>
            <person name="Teshima H."/>
            <person name="Detter J.C."/>
            <person name="Tapia R."/>
            <person name="Han C."/>
            <person name="Land M."/>
            <person name="Hauser L."/>
            <person name="Markowitz V."/>
            <person name="Cheng J.-F."/>
            <person name="Hugenholtz P."/>
            <person name="Woyke T."/>
            <person name="Wu D."/>
            <person name="Tindall B."/>
            <person name="Pomrenke H."/>
            <person name="Brambilla E."/>
            <person name="Klenk H.-P."/>
            <person name="Eisen J.A."/>
        </authorList>
    </citation>
    <scope>NUCLEOTIDE SEQUENCE [LARGE SCALE GENOMIC DNA]</scope>
    <source>
        <strain evidence="2 3">DSM 17448</strain>
    </source>
</reference>
<dbReference type="EMBL" id="CP002961">
    <property type="protein sequence ID" value="AFK03283.1"/>
    <property type="molecule type" value="Genomic_DNA"/>
</dbReference>